<gene>
    <name evidence="2" type="ORF">QR680_009542</name>
</gene>
<proteinExistence type="predicted"/>
<protein>
    <recommendedName>
        <fullName evidence="1">MULE transposase domain-containing protein</fullName>
    </recommendedName>
</protein>
<comment type="caution">
    <text evidence="2">The sequence shown here is derived from an EMBL/GenBank/DDBJ whole genome shotgun (WGS) entry which is preliminary data.</text>
</comment>
<evidence type="ECO:0000259" key="1">
    <source>
        <dbReference type="Pfam" id="PF10551"/>
    </source>
</evidence>
<evidence type="ECO:0000313" key="2">
    <source>
        <dbReference type="EMBL" id="KAK0426119.1"/>
    </source>
</evidence>
<dbReference type="Pfam" id="PF10551">
    <property type="entry name" value="MULE"/>
    <property type="match status" value="1"/>
</dbReference>
<dbReference type="EMBL" id="JAUCMV010000001">
    <property type="protein sequence ID" value="KAK0426119.1"/>
    <property type="molecule type" value="Genomic_DNA"/>
</dbReference>
<evidence type="ECO:0000313" key="3">
    <source>
        <dbReference type="Proteomes" id="UP001175271"/>
    </source>
</evidence>
<dbReference type="InterPro" id="IPR018289">
    <property type="entry name" value="MULE_transposase_dom"/>
</dbReference>
<reference evidence="2" key="1">
    <citation type="submission" date="2023-06" db="EMBL/GenBank/DDBJ databases">
        <title>Genomic analysis of the entomopathogenic nematode Steinernema hermaphroditum.</title>
        <authorList>
            <person name="Schwarz E.M."/>
            <person name="Heppert J.K."/>
            <person name="Baniya A."/>
            <person name="Schwartz H.T."/>
            <person name="Tan C.-H."/>
            <person name="Antoshechkin I."/>
            <person name="Sternberg P.W."/>
            <person name="Goodrich-Blair H."/>
            <person name="Dillman A.R."/>
        </authorList>
    </citation>
    <scope>NUCLEOTIDE SEQUENCE</scope>
    <source>
        <strain evidence="2">PS9179</strain>
        <tissue evidence="2">Whole animal</tissue>
    </source>
</reference>
<dbReference type="Proteomes" id="UP001175271">
    <property type="component" value="Unassembled WGS sequence"/>
</dbReference>
<keyword evidence="3" id="KW-1185">Reference proteome</keyword>
<feature type="domain" description="MULE transposase" evidence="1">
    <location>
        <begin position="136"/>
        <end position="196"/>
    </location>
</feature>
<sequence>MEGIVPLFLMSDDSKAFVNAYNEASGGASSGTQHILCSWHVKRSWNRRLDVDVKDPEKREVMKQYLNKIPRFRQNKRLDELADLLIKYSTDSARKDKHNCLLLLIVFLAPRKHNWQLSLNSCIPSTIGLAKAGQLYCLLRNKKKETYIILLRAVQRLAPSFNPSSVMLDYEFGAMSAFEEVFPQIRVSGCFFHLANSQRKRVKDGLKLAICKDANLDLQVRMVRAMALVPKTHVMDVWGELIAQLDPRLDLMRKWFETYVGRLPLRGANRPLFSHDKWNVFARLMSDQPRTNNSVYLVYWVFLIVSGPT</sequence>
<accession>A0AA39IMH2</accession>
<name>A0AA39IMH2_9BILA</name>
<dbReference type="AlphaFoldDB" id="A0AA39IMH2"/>
<organism evidence="2 3">
    <name type="scientific">Steinernema hermaphroditum</name>
    <dbReference type="NCBI Taxonomy" id="289476"/>
    <lineage>
        <taxon>Eukaryota</taxon>
        <taxon>Metazoa</taxon>
        <taxon>Ecdysozoa</taxon>
        <taxon>Nematoda</taxon>
        <taxon>Chromadorea</taxon>
        <taxon>Rhabditida</taxon>
        <taxon>Tylenchina</taxon>
        <taxon>Panagrolaimomorpha</taxon>
        <taxon>Strongyloidoidea</taxon>
        <taxon>Steinernematidae</taxon>
        <taxon>Steinernema</taxon>
    </lineage>
</organism>